<dbReference type="Proteomes" id="UP001597046">
    <property type="component" value="Unassembled WGS sequence"/>
</dbReference>
<reference evidence="2" key="1">
    <citation type="journal article" date="2019" name="Int. J. Syst. Evol. Microbiol.">
        <title>The Global Catalogue of Microorganisms (GCM) 10K type strain sequencing project: providing services to taxonomists for standard genome sequencing and annotation.</title>
        <authorList>
            <consortium name="The Broad Institute Genomics Platform"/>
            <consortium name="The Broad Institute Genome Sequencing Center for Infectious Disease"/>
            <person name="Wu L."/>
            <person name="Ma J."/>
        </authorList>
    </citation>
    <scope>NUCLEOTIDE SEQUENCE [LARGE SCALE GENOMIC DNA]</scope>
    <source>
        <strain evidence="2">CCUG 57508</strain>
    </source>
</reference>
<accession>A0ABW3MSF3</accession>
<comment type="caution">
    <text evidence="1">The sequence shown here is derived from an EMBL/GenBank/DDBJ whole genome shotgun (WGS) entry which is preliminary data.</text>
</comment>
<keyword evidence="2" id="KW-1185">Reference proteome</keyword>
<name>A0ABW3MSF3_9MICO</name>
<evidence type="ECO:0000313" key="1">
    <source>
        <dbReference type="EMBL" id="MFD1052867.1"/>
    </source>
</evidence>
<organism evidence="1 2">
    <name type="scientific">Terrabacter terrigena</name>
    <dbReference type="NCBI Taxonomy" id="574718"/>
    <lineage>
        <taxon>Bacteria</taxon>
        <taxon>Bacillati</taxon>
        <taxon>Actinomycetota</taxon>
        <taxon>Actinomycetes</taxon>
        <taxon>Micrococcales</taxon>
        <taxon>Intrasporangiaceae</taxon>
        <taxon>Terrabacter</taxon>
    </lineage>
</organism>
<evidence type="ECO:0000313" key="2">
    <source>
        <dbReference type="Proteomes" id="UP001597046"/>
    </source>
</evidence>
<gene>
    <name evidence="1" type="ORF">ACFQ2V_00995</name>
</gene>
<protein>
    <submittedName>
        <fullName evidence="1">Uncharacterized protein</fullName>
    </submittedName>
</protein>
<proteinExistence type="predicted"/>
<dbReference type="EMBL" id="JBHTKH010000001">
    <property type="protein sequence ID" value="MFD1052867.1"/>
    <property type="molecule type" value="Genomic_DNA"/>
</dbReference>
<dbReference type="RefSeq" id="WP_386050047.1">
    <property type="nucleotide sequence ID" value="NZ_JBHTKH010000001.1"/>
</dbReference>
<sequence length="61" mass="6408">MVFLVISMLVVTVLAVAVVGVVAVPAHRGGRDVLTAKGEAIAEDARRRASGVVRRPDARMP</sequence>